<evidence type="ECO:0000313" key="3">
    <source>
        <dbReference type="Proteomes" id="UP000830835"/>
    </source>
</evidence>
<comment type="caution">
    <text evidence="2">The sequence shown here is derived from an EMBL/GenBank/DDBJ whole genome shotgun (WGS) entry which is preliminary data.</text>
</comment>
<keyword evidence="2" id="KW-0808">Transferase</keyword>
<accession>A0ABT0CE56</accession>
<keyword evidence="2" id="KW-0489">Methyltransferase</keyword>
<dbReference type="GO" id="GO:0032259">
    <property type="term" value="P:methylation"/>
    <property type="evidence" value="ECO:0007669"/>
    <property type="project" value="UniProtKB-KW"/>
</dbReference>
<dbReference type="Proteomes" id="UP000830835">
    <property type="component" value="Unassembled WGS sequence"/>
</dbReference>
<evidence type="ECO:0000259" key="1">
    <source>
        <dbReference type="Pfam" id="PF05050"/>
    </source>
</evidence>
<dbReference type="GO" id="GO:0008168">
    <property type="term" value="F:methyltransferase activity"/>
    <property type="evidence" value="ECO:0007669"/>
    <property type="project" value="UniProtKB-KW"/>
</dbReference>
<dbReference type="RefSeq" id="WP_244352131.1">
    <property type="nucleotide sequence ID" value="NZ_JAFIRA010000043.1"/>
</dbReference>
<dbReference type="InterPro" id="IPR052514">
    <property type="entry name" value="SAM-dependent_MTase"/>
</dbReference>
<dbReference type="EMBL" id="JAFIRA010000043">
    <property type="protein sequence ID" value="MCJ2544002.1"/>
    <property type="molecule type" value="Genomic_DNA"/>
</dbReference>
<sequence length="218" mass="24323">MAKPLAKIIGDPLLMNLIGITARYSSEPEVTQLQKIIRSDGIALDVGAAYGLYSWHLSRLTKECIAFEANPESAAVLIKRLPGMVIHAVALSSSCGTTKLRIPKMGSLELTGFSTIETRNTLERFDECRELEIPMRTIDSFNLDNVCFIKIDVEGHELEVLKGGEKTIIRDKPDILVEISDFNSEGSESSVEVWLRNFGYQKLPIKLSPQNHFFTPIQ</sequence>
<feature type="domain" description="Methyltransferase FkbM" evidence="1">
    <location>
        <begin position="45"/>
        <end position="201"/>
    </location>
</feature>
<dbReference type="PANTHER" id="PTHR34203">
    <property type="entry name" value="METHYLTRANSFERASE, FKBM FAMILY PROTEIN"/>
    <property type="match status" value="1"/>
</dbReference>
<dbReference type="InterPro" id="IPR029063">
    <property type="entry name" value="SAM-dependent_MTases_sf"/>
</dbReference>
<proteinExistence type="predicted"/>
<protein>
    <submittedName>
        <fullName evidence="2">FkbM family methyltransferase</fullName>
    </submittedName>
</protein>
<reference evidence="2" key="1">
    <citation type="submission" date="2021-02" db="EMBL/GenBank/DDBJ databases">
        <title>The CRISPR/cas machinery reduction and long-range gene transfer in the hot spring cyanobacterium Synechococcus.</title>
        <authorList>
            <person name="Dvorak P."/>
            <person name="Jahodarova E."/>
            <person name="Hasler P."/>
            <person name="Poulickova A."/>
        </authorList>
    </citation>
    <scope>NUCLEOTIDE SEQUENCE</scope>
    <source>
        <strain evidence="2">Rupite</strain>
    </source>
</reference>
<dbReference type="InterPro" id="IPR006342">
    <property type="entry name" value="FkbM_mtfrase"/>
</dbReference>
<keyword evidence="3" id="KW-1185">Reference proteome</keyword>
<dbReference type="Pfam" id="PF05050">
    <property type="entry name" value="Methyltransf_21"/>
    <property type="match status" value="1"/>
</dbReference>
<organism evidence="2 3">
    <name type="scientific">Thermostichus vulcanus str. 'Rupite'</name>
    <dbReference type="NCBI Taxonomy" id="2813851"/>
    <lineage>
        <taxon>Bacteria</taxon>
        <taxon>Bacillati</taxon>
        <taxon>Cyanobacteriota</taxon>
        <taxon>Cyanophyceae</taxon>
        <taxon>Thermostichales</taxon>
        <taxon>Thermostichaceae</taxon>
        <taxon>Thermostichus</taxon>
    </lineage>
</organism>
<dbReference type="NCBIfam" id="TIGR01444">
    <property type="entry name" value="fkbM_fam"/>
    <property type="match status" value="1"/>
</dbReference>
<dbReference type="PANTHER" id="PTHR34203:SF15">
    <property type="entry name" value="SLL1173 PROTEIN"/>
    <property type="match status" value="1"/>
</dbReference>
<name>A0ABT0CE56_THEVL</name>
<evidence type="ECO:0000313" key="2">
    <source>
        <dbReference type="EMBL" id="MCJ2544002.1"/>
    </source>
</evidence>
<gene>
    <name evidence="2" type="ORF">JX360_14005</name>
</gene>
<dbReference type="SUPFAM" id="SSF53335">
    <property type="entry name" value="S-adenosyl-L-methionine-dependent methyltransferases"/>
    <property type="match status" value="1"/>
</dbReference>
<dbReference type="Gene3D" id="3.40.50.150">
    <property type="entry name" value="Vaccinia Virus protein VP39"/>
    <property type="match status" value="1"/>
</dbReference>